<comment type="caution">
    <text evidence="3">The sequence shown here is derived from an EMBL/GenBank/DDBJ whole genome shotgun (WGS) entry which is preliminary data.</text>
</comment>
<gene>
    <name evidence="3" type="ORF">CKAH01_15577</name>
</gene>
<sequence length="244" mass="25458">MRAHNLALLGFAALSIAAPQFGIGEGSVILIPGGNSPTNPPITAPDIRPGKRQVSSHNPDFIRCHVPQTNVTRRDGNLDALRDTYVSLLESYTKEAEPSVGTYMILLHLADVLAGKGIAVDTIVLGEATTVFGPSTKRQIFEIGGCKDSDVIGLRATLTSLLLIYGNKPPFEIWNLEQAIIAALKACGQDIGVGPIIPDQPIPGGPLIPDKPVPGGPVIPDQPVPGGPIITQSPVPGGPITPSD</sequence>
<feature type="region of interest" description="Disordered" evidence="1">
    <location>
        <begin position="207"/>
        <end position="244"/>
    </location>
</feature>
<proteinExistence type="predicted"/>
<feature type="compositionally biased region" description="Pro residues" evidence="1">
    <location>
        <begin position="207"/>
        <end position="226"/>
    </location>
</feature>
<evidence type="ECO:0000313" key="3">
    <source>
        <dbReference type="EMBL" id="KAK2765773.1"/>
    </source>
</evidence>
<keyword evidence="4" id="KW-1185">Reference proteome</keyword>
<feature type="signal peptide" evidence="2">
    <location>
        <begin position="1"/>
        <end position="17"/>
    </location>
</feature>
<feature type="chain" id="PRO_5042004613" evidence="2">
    <location>
        <begin position="18"/>
        <end position="244"/>
    </location>
</feature>
<evidence type="ECO:0000256" key="1">
    <source>
        <dbReference type="SAM" id="MobiDB-lite"/>
    </source>
</evidence>
<evidence type="ECO:0000256" key="2">
    <source>
        <dbReference type="SAM" id="SignalP"/>
    </source>
</evidence>
<name>A0AAE0D806_COLKA</name>
<keyword evidence="2" id="KW-0732">Signal</keyword>
<dbReference type="AlphaFoldDB" id="A0AAE0D806"/>
<dbReference type="Proteomes" id="UP001281614">
    <property type="component" value="Unassembled WGS sequence"/>
</dbReference>
<evidence type="ECO:0000313" key="4">
    <source>
        <dbReference type="Proteomes" id="UP001281614"/>
    </source>
</evidence>
<dbReference type="EMBL" id="VYYT01000128">
    <property type="protein sequence ID" value="KAK2765773.1"/>
    <property type="molecule type" value="Genomic_DNA"/>
</dbReference>
<accession>A0AAE0D806</accession>
<protein>
    <submittedName>
        <fullName evidence="3">Uncharacterized protein</fullName>
    </submittedName>
</protein>
<reference evidence="3" key="1">
    <citation type="submission" date="2023-02" db="EMBL/GenBank/DDBJ databases">
        <title>Colletotrichum kahawae CIFC_Que2 genome sequencing and assembly.</title>
        <authorList>
            <person name="Baroncelli R."/>
        </authorList>
    </citation>
    <scope>NUCLEOTIDE SEQUENCE</scope>
    <source>
        <strain evidence="3">CIFC_Que2</strain>
    </source>
</reference>
<organism evidence="3 4">
    <name type="scientific">Colletotrichum kahawae</name>
    <name type="common">Coffee berry disease fungus</name>
    <dbReference type="NCBI Taxonomy" id="34407"/>
    <lineage>
        <taxon>Eukaryota</taxon>
        <taxon>Fungi</taxon>
        <taxon>Dikarya</taxon>
        <taxon>Ascomycota</taxon>
        <taxon>Pezizomycotina</taxon>
        <taxon>Sordariomycetes</taxon>
        <taxon>Hypocreomycetidae</taxon>
        <taxon>Glomerellales</taxon>
        <taxon>Glomerellaceae</taxon>
        <taxon>Colletotrichum</taxon>
        <taxon>Colletotrichum gloeosporioides species complex</taxon>
    </lineage>
</organism>